<evidence type="ECO:0000313" key="3">
    <source>
        <dbReference type="Proteomes" id="UP000265520"/>
    </source>
</evidence>
<dbReference type="AlphaFoldDB" id="A0A392TKL5"/>
<proteinExistence type="predicted"/>
<evidence type="ECO:0000313" key="2">
    <source>
        <dbReference type="EMBL" id="MCI61144.1"/>
    </source>
</evidence>
<accession>A0A392TKL5</accession>
<dbReference type="EMBL" id="LXQA010594330">
    <property type="protein sequence ID" value="MCI61144.1"/>
    <property type="molecule type" value="Genomic_DNA"/>
</dbReference>
<dbReference type="Pfam" id="PF07727">
    <property type="entry name" value="RVT_2"/>
    <property type="match status" value="1"/>
</dbReference>
<feature type="non-terminal residue" evidence="2">
    <location>
        <position position="58"/>
    </location>
</feature>
<feature type="domain" description="Reverse transcriptase Ty1/copia-type" evidence="1">
    <location>
        <begin position="11"/>
        <end position="57"/>
    </location>
</feature>
<protein>
    <recommendedName>
        <fullName evidence="1">Reverse transcriptase Ty1/copia-type domain-containing protein</fullName>
    </recommendedName>
</protein>
<organism evidence="2 3">
    <name type="scientific">Trifolium medium</name>
    <dbReference type="NCBI Taxonomy" id="97028"/>
    <lineage>
        <taxon>Eukaryota</taxon>
        <taxon>Viridiplantae</taxon>
        <taxon>Streptophyta</taxon>
        <taxon>Embryophyta</taxon>
        <taxon>Tracheophyta</taxon>
        <taxon>Spermatophyta</taxon>
        <taxon>Magnoliopsida</taxon>
        <taxon>eudicotyledons</taxon>
        <taxon>Gunneridae</taxon>
        <taxon>Pentapetalae</taxon>
        <taxon>rosids</taxon>
        <taxon>fabids</taxon>
        <taxon>Fabales</taxon>
        <taxon>Fabaceae</taxon>
        <taxon>Papilionoideae</taxon>
        <taxon>50 kb inversion clade</taxon>
        <taxon>NPAAA clade</taxon>
        <taxon>Hologalegina</taxon>
        <taxon>IRL clade</taxon>
        <taxon>Trifolieae</taxon>
        <taxon>Trifolium</taxon>
    </lineage>
</organism>
<keyword evidence="3" id="KW-1185">Reference proteome</keyword>
<dbReference type="Proteomes" id="UP000265520">
    <property type="component" value="Unassembled WGS sequence"/>
</dbReference>
<comment type="caution">
    <text evidence="2">The sequence shown here is derived from an EMBL/GenBank/DDBJ whole genome shotgun (WGS) entry which is preliminary data.</text>
</comment>
<name>A0A392TKL5_9FABA</name>
<sequence length="58" mass="6895">MQEELNQFTRNDVWDLVPRPKGQHVIGTRWVFRNKLNEQGEVVRNKARLVAQGYSQQE</sequence>
<dbReference type="InterPro" id="IPR013103">
    <property type="entry name" value="RVT_2"/>
</dbReference>
<reference evidence="2 3" key="1">
    <citation type="journal article" date="2018" name="Front. Plant Sci.">
        <title>Red Clover (Trifolium pratense) and Zigzag Clover (T. medium) - A Picture of Genomic Similarities and Differences.</title>
        <authorList>
            <person name="Dluhosova J."/>
            <person name="Istvanek J."/>
            <person name="Nedelnik J."/>
            <person name="Repkova J."/>
        </authorList>
    </citation>
    <scope>NUCLEOTIDE SEQUENCE [LARGE SCALE GENOMIC DNA]</scope>
    <source>
        <strain evidence="3">cv. 10/8</strain>
        <tissue evidence="2">Leaf</tissue>
    </source>
</reference>
<evidence type="ECO:0000259" key="1">
    <source>
        <dbReference type="Pfam" id="PF07727"/>
    </source>
</evidence>